<dbReference type="AlphaFoldDB" id="A0A448X4K8"/>
<evidence type="ECO:0000313" key="2">
    <source>
        <dbReference type="Proteomes" id="UP000784294"/>
    </source>
</evidence>
<protein>
    <submittedName>
        <fullName evidence="1">Uncharacterized protein</fullName>
    </submittedName>
</protein>
<evidence type="ECO:0000313" key="1">
    <source>
        <dbReference type="EMBL" id="VEL27906.1"/>
    </source>
</evidence>
<accession>A0A448X4K8</accession>
<gene>
    <name evidence="1" type="ORF">PXEA_LOCUS21346</name>
</gene>
<keyword evidence="2" id="KW-1185">Reference proteome</keyword>
<comment type="caution">
    <text evidence="1">The sequence shown here is derived from an EMBL/GenBank/DDBJ whole genome shotgun (WGS) entry which is preliminary data.</text>
</comment>
<dbReference type="Proteomes" id="UP000784294">
    <property type="component" value="Unassembled WGS sequence"/>
</dbReference>
<proteinExistence type="predicted"/>
<dbReference type="EMBL" id="CAAALY010090835">
    <property type="protein sequence ID" value="VEL27906.1"/>
    <property type="molecule type" value="Genomic_DNA"/>
</dbReference>
<organism evidence="1 2">
    <name type="scientific">Protopolystoma xenopodis</name>
    <dbReference type="NCBI Taxonomy" id="117903"/>
    <lineage>
        <taxon>Eukaryota</taxon>
        <taxon>Metazoa</taxon>
        <taxon>Spiralia</taxon>
        <taxon>Lophotrochozoa</taxon>
        <taxon>Platyhelminthes</taxon>
        <taxon>Monogenea</taxon>
        <taxon>Polyopisthocotylea</taxon>
        <taxon>Polystomatidea</taxon>
        <taxon>Polystomatidae</taxon>
        <taxon>Protopolystoma</taxon>
    </lineage>
</organism>
<reference evidence="1" key="1">
    <citation type="submission" date="2018-11" db="EMBL/GenBank/DDBJ databases">
        <authorList>
            <consortium name="Pathogen Informatics"/>
        </authorList>
    </citation>
    <scope>NUCLEOTIDE SEQUENCE</scope>
</reference>
<sequence length="73" mass="7950">MVNFVIAAGPMSTGAIDSGSNNLWALLLGSRRVLKLSRLRALEAGFSPNFATALGILVHFRLMLKFICLPNNY</sequence>
<name>A0A448X4K8_9PLAT</name>